<dbReference type="PROSITE" id="PS50939">
    <property type="entry name" value="CYTOCHROME_B561"/>
    <property type="match status" value="1"/>
</dbReference>
<feature type="chain" id="PRO_5047480909" description="Cytochrome b561 and DOMON domain-containing protein" evidence="10">
    <location>
        <begin position="23"/>
        <end position="379"/>
    </location>
</feature>
<evidence type="ECO:0000259" key="11">
    <source>
        <dbReference type="PROSITE" id="PS50836"/>
    </source>
</evidence>
<dbReference type="InterPro" id="IPR005018">
    <property type="entry name" value="DOMON_domain"/>
</dbReference>
<sequence>MLLASALSHYLFILSSAQSCNAYLFSNHNTYLACSDLGVLNSFLHWNYHQTTGTVEIAYRHASMESAKRWVAWAVNPTRKGMVGSQALVAQQTSKADGLIRAYTTPVTTYSTRLEEGSLSFEVQKISAEFANNEMIIYATFVLPKNVTTVNHVWQDGPVNEDYSLGMHALTSENLRSMATLDFLSGQIVATKEEYGGSTLLFKKIHGGLNMVSWGILMPIGVMTARYMKVFTDPTWFYAHIICQSAAYTFGIAGAVTGLYLGEKSQGIQFDAHRYIGITLLVLGFLQVLALRLRPNQNHKYRTYWNIYHHGIGYSVIILSIINILKGLNILEVVKIWKLTYIAILIFFGAVTAILESWTWYIVIKRRSKETPKDIVTSC</sequence>
<dbReference type="PROSITE" id="PS50836">
    <property type="entry name" value="DOMON"/>
    <property type="match status" value="1"/>
</dbReference>
<dbReference type="Pfam" id="PF04526">
    <property type="entry name" value="DUF568"/>
    <property type="match status" value="1"/>
</dbReference>
<keyword evidence="7 8" id="KW-0472">Membrane</keyword>
<feature type="signal peptide" evidence="10">
    <location>
        <begin position="1"/>
        <end position="22"/>
    </location>
</feature>
<evidence type="ECO:0000256" key="1">
    <source>
        <dbReference type="ARBA" id="ARBA00004370"/>
    </source>
</evidence>
<evidence type="ECO:0000256" key="8">
    <source>
        <dbReference type="PIRNR" id="PIRNR037471"/>
    </source>
</evidence>
<evidence type="ECO:0000256" key="2">
    <source>
        <dbReference type="ARBA" id="ARBA00022448"/>
    </source>
</evidence>
<organism evidence="13 14">
    <name type="scientific">Xanthoceras sorbifolium</name>
    <dbReference type="NCBI Taxonomy" id="99658"/>
    <lineage>
        <taxon>Eukaryota</taxon>
        <taxon>Viridiplantae</taxon>
        <taxon>Streptophyta</taxon>
        <taxon>Embryophyta</taxon>
        <taxon>Tracheophyta</taxon>
        <taxon>Spermatophyta</taxon>
        <taxon>Magnoliopsida</taxon>
        <taxon>eudicotyledons</taxon>
        <taxon>Gunneridae</taxon>
        <taxon>Pentapetalae</taxon>
        <taxon>rosids</taxon>
        <taxon>malvids</taxon>
        <taxon>Sapindales</taxon>
        <taxon>Sapindaceae</taxon>
        <taxon>Xanthoceroideae</taxon>
        <taxon>Xanthoceras</taxon>
    </lineage>
</organism>
<feature type="transmembrane region" description="Helical" evidence="9">
    <location>
        <begin position="207"/>
        <end position="225"/>
    </location>
</feature>
<dbReference type="PIRSF" id="PIRSF037471">
    <property type="entry name" value="UCP037471"/>
    <property type="match status" value="1"/>
</dbReference>
<dbReference type="SMART" id="SM00665">
    <property type="entry name" value="B561"/>
    <property type="match status" value="1"/>
</dbReference>
<dbReference type="CDD" id="cd08760">
    <property type="entry name" value="Cyt_b561_FRRS1_like"/>
    <property type="match status" value="1"/>
</dbReference>
<dbReference type="Proteomes" id="UP000827721">
    <property type="component" value="Unassembled WGS sequence"/>
</dbReference>
<keyword evidence="6 9" id="KW-1133">Transmembrane helix</keyword>
<keyword evidence="2 8" id="KW-0813">Transport</keyword>
<dbReference type="InterPro" id="IPR006593">
    <property type="entry name" value="Cyt_b561/ferric_Rdtase_TM"/>
</dbReference>
<evidence type="ECO:0000256" key="7">
    <source>
        <dbReference type="ARBA" id="ARBA00023136"/>
    </source>
</evidence>
<accession>A0ABQ8IGM7</accession>
<feature type="transmembrane region" description="Helical" evidence="9">
    <location>
        <begin position="272"/>
        <end position="291"/>
    </location>
</feature>
<name>A0ABQ8IGM7_9ROSI</name>
<evidence type="ECO:0000259" key="12">
    <source>
        <dbReference type="PROSITE" id="PS50939"/>
    </source>
</evidence>
<proteinExistence type="predicted"/>
<evidence type="ECO:0000256" key="4">
    <source>
        <dbReference type="ARBA" id="ARBA00022729"/>
    </source>
</evidence>
<evidence type="ECO:0000256" key="5">
    <source>
        <dbReference type="ARBA" id="ARBA00022982"/>
    </source>
</evidence>
<evidence type="ECO:0000313" key="14">
    <source>
        <dbReference type="Proteomes" id="UP000827721"/>
    </source>
</evidence>
<keyword evidence="14" id="KW-1185">Reference proteome</keyword>
<gene>
    <name evidence="13" type="ORF">JRO89_XS02G0226800</name>
</gene>
<feature type="transmembrane region" description="Helical" evidence="9">
    <location>
        <begin position="237"/>
        <end position="260"/>
    </location>
</feature>
<dbReference type="Gene3D" id="1.20.120.1770">
    <property type="match status" value="1"/>
</dbReference>
<dbReference type="Pfam" id="PF03188">
    <property type="entry name" value="Cytochrom_B561"/>
    <property type="match status" value="1"/>
</dbReference>
<dbReference type="InterPro" id="IPR045265">
    <property type="entry name" value="AIR12_DOMON"/>
</dbReference>
<dbReference type="EMBL" id="JAFEMO010000002">
    <property type="protein sequence ID" value="KAH7575823.1"/>
    <property type="molecule type" value="Genomic_DNA"/>
</dbReference>
<feature type="domain" description="Cytochrome b561" evidence="12">
    <location>
        <begin position="164"/>
        <end position="364"/>
    </location>
</feature>
<dbReference type="CDD" id="cd09629">
    <property type="entry name" value="DOMON_CIL1_like"/>
    <property type="match status" value="1"/>
</dbReference>
<keyword evidence="3 9" id="KW-0812">Transmembrane</keyword>
<feature type="transmembrane region" description="Helical" evidence="9">
    <location>
        <begin position="340"/>
        <end position="363"/>
    </location>
</feature>
<evidence type="ECO:0000256" key="9">
    <source>
        <dbReference type="SAM" id="Phobius"/>
    </source>
</evidence>
<evidence type="ECO:0000256" key="10">
    <source>
        <dbReference type="SAM" id="SignalP"/>
    </source>
</evidence>
<dbReference type="InterPro" id="IPR017214">
    <property type="entry name" value="UCP037471"/>
</dbReference>
<evidence type="ECO:0000256" key="3">
    <source>
        <dbReference type="ARBA" id="ARBA00022692"/>
    </source>
</evidence>
<reference evidence="13 14" key="1">
    <citation type="submission" date="2021-02" db="EMBL/GenBank/DDBJ databases">
        <title>Plant Genome Project.</title>
        <authorList>
            <person name="Zhang R.-G."/>
        </authorList>
    </citation>
    <scope>NUCLEOTIDE SEQUENCE [LARGE SCALE GENOMIC DNA]</scope>
    <source>
        <tissue evidence="13">Leaves</tissue>
    </source>
</reference>
<feature type="domain" description="DOMON" evidence="11">
    <location>
        <begin position="40"/>
        <end position="157"/>
    </location>
</feature>
<keyword evidence="4 10" id="KW-0732">Signal</keyword>
<comment type="cofactor">
    <cofactor evidence="8">
        <name>heme b</name>
        <dbReference type="ChEBI" id="CHEBI:60344"/>
    </cofactor>
    <text evidence="8">Binds 2 heme b groups non-covalently.</text>
</comment>
<dbReference type="PANTHER" id="PTHR23130:SF167">
    <property type="entry name" value="CYTOCHROME B561 AND DOMON DOMAIN-CONTAINING PROTEIN"/>
    <property type="match status" value="1"/>
</dbReference>
<evidence type="ECO:0000256" key="6">
    <source>
        <dbReference type="ARBA" id="ARBA00022989"/>
    </source>
</evidence>
<comment type="subcellular location">
    <subcellularLocation>
        <location evidence="1">Membrane</location>
    </subcellularLocation>
</comment>
<keyword evidence="5 8" id="KW-0249">Electron transport</keyword>
<comment type="caution">
    <text evidence="13">The sequence shown here is derived from an EMBL/GenBank/DDBJ whole genome shotgun (WGS) entry which is preliminary data.</text>
</comment>
<dbReference type="PANTHER" id="PTHR23130">
    <property type="entry name" value="CYTOCHROME B561 AND DOMON DOMAIN-CONTAINING PROTEIN"/>
    <property type="match status" value="1"/>
</dbReference>
<feature type="transmembrane region" description="Helical" evidence="9">
    <location>
        <begin position="312"/>
        <end position="334"/>
    </location>
</feature>
<evidence type="ECO:0000313" key="13">
    <source>
        <dbReference type="EMBL" id="KAH7575823.1"/>
    </source>
</evidence>
<protein>
    <recommendedName>
        <fullName evidence="8">Cytochrome b561 and DOMON domain-containing protein</fullName>
    </recommendedName>
</protein>